<sequence length="132" mass="14945">MPENFDRTNPAEAVKYFRHCILTGDLNGALSCFDKDGVYIERDGIEIKGLDNIKRPLEHLCTWKPDIKGNKQKLTIVGDLAVWVDKWTLKGSSPDGNLIEMNGATTCMMKKNEEGIWLWLVDNPFAGQVFED</sequence>
<dbReference type="EMBL" id="JABBGI010000021">
    <property type="protein sequence ID" value="NML71333.1"/>
    <property type="molecule type" value="Genomic_DNA"/>
</dbReference>
<dbReference type="AlphaFoldDB" id="A0A7Y0APX5"/>
<dbReference type="SUPFAM" id="SSF54427">
    <property type="entry name" value="NTF2-like"/>
    <property type="match status" value="1"/>
</dbReference>
<evidence type="ECO:0000313" key="2">
    <source>
        <dbReference type="Proteomes" id="UP000544054"/>
    </source>
</evidence>
<dbReference type="Gene3D" id="3.10.450.50">
    <property type="match status" value="1"/>
</dbReference>
<dbReference type="RefSeq" id="WP_169235831.1">
    <property type="nucleotide sequence ID" value="NZ_JABBGI010000021.1"/>
</dbReference>
<evidence type="ECO:0000313" key="1">
    <source>
        <dbReference type="EMBL" id="NML71333.1"/>
    </source>
</evidence>
<keyword evidence="2" id="KW-1185">Reference proteome</keyword>
<organism evidence="1 2">
    <name type="scientific">Chryseobacterium antibioticum</name>
    <dbReference type="NCBI Taxonomy" id="2728847"/>
    <lineage>
        <taxon>Bacteria</taxon>
        <taxon>Pseudomonadati</taxon>
        <taxon>Bacteroidota</taxon>
        <taxon>Flavobacteriia</taxon>
        <taxon>Flavobacteriales</taxon>
        <taxon>Weeksellaceae</taxon>
        <taxon>Chryseobacterium group</taxon>
        <taxon>Chryseobacterium</taxon>
    </lineage>
</organism>
<dbReference type="Proteomes" id="UP000544054">
    <property type="component" value="Unassembled WGS sequence"/>
</dbReference>
<comment type="caution">
    <text evidence="1">The sequence shown here is derived from an EMBL/GenBank/DDBJ whole genome shotgun (WGS) entry which is preliminary data.</text>
</comment>
<reference evidence="1 2" key="1">
    <citation type="submission" date="2020-04" db="EMBL/GenBank/DDBJ databases">
        <title>Chryseobacterium sp. RP-3-3 sp. nov., isolated from Jeju soil.</title>
        <authorList>
            <person name="Dahal R.H."/>
        </authorList>
    </citation>
    <scope>NUCLEOTIDE SEQUENCE [LARGE SCALE GENOMIC DNA]</scope>
    <source>
        <strain evidence="1 2">RP-3-3</strain>
    </source>
</reference>
<name>A0A7Y0APX5_9FLAO</name>
<evidence type="ECO:0008006" key="3">
    <source>
        <dbReference type="Google" id="ProtNLM"/>
    </source>
</evidence>
<dbReference type="InterPro" id="IPR032710">
    <property type="entry name" value="NTF2-like_dom_sf"/>
</dbReference>
<proteinExistence type="predicted"/>
<protein>
    <recommendedName>
        <fullName evidence="3">Ketosteroid isomerase homolog</fullName>
    </recommendedName>
</protein>
<gene>
    <name evidence="1" type="ORF">HHL23_16200</name>
</gene>
<accession>A0A7Y0APX5</accession>